<evidence type="ECO:0000256" key="4">
    <source>
        <dbReference type="ARBA" id="ARBA00023163"/>
    </source>
</evidence>
<keyword evidence="5" id="KW-0539">Nucleus</keyword>
<name>A0ABQ7Z1I8_BRANA</name>
<dbReference type="PROSITE" id="PS51032">
    <property type="entry name" value="AP2_ERF"/>
    <property type="match status" value="1"/>
</dbReference>
<feature type="domain" description="AP2/ERF" evidence="8">
    <location>
        <begin position="27"/>
        <end position="84"/>
    </location>
</feature>
<reference evidence="9 10" key="1">
    <citation type="submission" date="2021-05" db="EMBL/GenBank/DDBJ databases">
        <title>Genome Assembly of Synthetic Allotetraploid Brassica napus Reveals Homoeologous Exchanges between Subgenomes.</title>
        <authorList>
            <person name="Davis J.T."/>
        </authorList>
    </citation>
    <scope>NUCLEOTIDE SEQUENCE [LARGE SCALE GENOMIC DNA]</scope>
    <source>
        <strain evidence="10">cv. Da-Ae</strain>
        <tissue evidence="9">Seedling</tissue>
    </source>
</reference>
<dbReference type="SUPFAM" id="SSF54171">
    <property type="entry name" value="DNA-binding domain"/>
    <property type="match status" value="1"/>
</dbReference>
<proteinExistence type="inferred from homology"/>
<sequence>MRGSSSMKQWKKGPARGKGGPQNALCRYRGVRQRTWGKWVAEIREPKKRTRLWLGSFATSEEAAMAYDEAALKLYGHDAYLNLPHLQQRKQGPPVNNTQRFKWASLHIIQQRKNGLLSQSFSCSSSSTESKTTTTNYLDENTSKGAADKMLDDDQKKPEMDLNEFLQQMGILKDNSQAEVSQVAECDSTPLWKEQEETGSEASAMHFDSSNLESYGDLEYDLGFPSIWNFCGILDE</sequence>
<dbReference type="PRINTS" id="PR00367">
    <property type="entry name" value="ETHRSPELEMNT"/>
</dbReference>
<accession>A0ABQ7Z1I8</accession>
<dbReference type="SMART" id="SM00380">
    <property type="entry name" value="AP2"/>
    <property type="match status" value="1"/>
</dbReference>
<keyword evidence="10" id="KW-1185">Reference proteome</keyword>
<feature type="region of interest" description="Disordered" evidence="7">
    <location>
        <begin position="121"/>
        <end position="149"/>
    </location>
</feature>
<dbReference type="EMBL" id="JAGKQM010000016">
    <property type="protein sequence ID" value="KAH0874026.1"/>
    <property type="molecule type" value="Genomic_DNA"/>
</dbReference>
<evidence type="ECO:0000256" key="2">
    <source>
        <dbReference type="ARBA" id="ARBA00023015"/>
    </source>
</evidence>
<keyword evidence="4" id="KW-0804">Transcription</keyword>
<evidence type="ECO:0000256" key="5">
    <source>
        <dbReference type="ARBA" id="ARBA00023242"/>
    </source>
</evidence>
<evidence type="ECO:0000256" key="7">
    <source>
        <dbReference type="SAM" id="MobiDB-lite"/>
    </source>
</evidence>
<dbReference type="CDD" id="cd00018">
    <property type="entry name" value="AP2"/>
    <property type="match status" value="1"/>
</dbReference>
<dbReference type="PANTHER" id="PTHR31241">
    <property type="entry name" value="DEHYDRATION-RESPONSIVE ELEMENT-BINDING PROTEIN 2C"/>
    <property type="match status" value="1"/>
</dbReference>
<dbReference type="InterPro" id="IPR001471">
    <property type="entry name" value="AP2/ERF_dom"/>
</dbReference>
<evidence type="ECO:0000259" key="8">
    <source>
        <dbReference type="PROSITE" id="PS51032"/>
    </source>
</evidence>
<dbReference type="InterPro" id="IPR036955">
    <property type="entry name" value="AP2/ERF_dom_sf"/>
</dbReference>
<keyword evidence="3" id="KW-0238">DNA-binding</keyword>
<feature type="compositionally biased region" description="Low complexity" evidence="7">
    <location>
        <begin position="121"/>
        <end position="135"/>
    </location>
</feature>
<organism evidence="9 10">
    <name type="scientific">Brassica napus</name>
    <name type="common">Rape</name>
    <dbReference type="NCBI Taxonomy" id="3708"/>
    <lineage>
        <taxon>Eukaryota</taxon>
        <taxon>Viridiplantae</taxon>
        <taxon>Streptophyta</taxon>
        <taxon>Embryophyta</taxon>
        <taxon>Tracheophyta</taxon>
        <taxon>Spermatophyta</taxon>
        <taxon>Magnoliopsida</taxon>
        <taxon>eudicotyledons</taxon>
        <taxon>Gunneridae</taxon>
        <taxon>Pentapetalae</taxon>
        <taxon>rosids</taxon>
        <taxon>malvids</taxon>
        <taxon>Brassicales</taxon>
        <taxon>Brassicaceae</taxon>
        <taxon>Brassiceae</taxon>
        <taxon>Brassica</taxon>
    </lineage>
</organism>
<dbReference type="InterPro" id="IPR016177">
    <property type="entry name" value="DNA-bd_dom_sf"/>
</dbReference>
<dbReference type="PANTHER" id="PTHR31241:SF2">
    <property type="entry name" value="DEHYDRATION-RESPONSIVE ELEMENT-BINDING PROTEIN 2F"/>
    <property type="match status" value="1"/>
</dbReference>
<evidence type="ECO:0000313" key="9">
    <source>
        <dbReference type="EMBL" id="KAH0874026.1"/>
    </source>
</evidence>
<evidence type="ECO:0000313" key="10">
    <source>
        <dbReference type="Proteomes" id="UP000824890"/>
    </source>
</evidence>
<comment type="caution">
    <text evidence="9">The sequence shown here is derived from an EMBL/GenBank/DDBJ whole genome shotgun (WGS) entry which is preliminary data.</text>
</comment>
<comment type="subcellular location">
    <subcellularLocation>
        <location evidence="1">Nucleus</location>
    </subcellularLocation>
</comment>
<keyword evidence="2" id="KW-0805">Transcription regulation</keyword>
<evidence type="ECO:0000256" key="3">
    <source>
        <dbReference type="ARBA" id="ARBA00023125"/>
    </source>
</evidence>
<feature type="region of interest" description="Disordered" evidence="7">
    <location>
        <begin position="1"/>
        <end position="24"/>
    </location>
</feature>
<protein>
    <recommendedName>
        <fullName evidence="8">AP2/ERF domain-containing protein</fullName>
    </recommendedName>
</protein>
<dbReference type="Gene3D" id="3.30.730.10">
    <property type="entry name" value="AP2/ERF domain"/>
    <property type="match status" value="1"/>
</dbReference>
<dbReference type="Pfam" id="PF00847">
    <property type="entry name" value="AP2"/>
    <property type="match status" value="1"/>
</dbReference>
<evidence type="ECO:0000256" key="1">
    <source>
        <dbReference type="ARBA" id="ARBA00004123"/>
    </source>
</evidence>
<evidence type="ECO:0000256" key="6">
    <source>
        <dbReference type="ARBA" id="ARBA00024343"/>
    </source>
</evidence>
<comment type="similarity">
    <text evidence="6">Belongs to the AP2/ERF transcription factor family. ERF subfamily.</text>
</comment>
<dbReference type="Proteomes" id="UP000824890">
    <property type="component" value="Unassembled WGS sequence"/>
</dbReference>
<gene>
    <name evidence="9" type="ORF">HID58_071388</name>
</gene>